<protein>
    <recommendedName>
        <fullName evidence="3">HTH deoR-type domain-containing protein</fullName>
    </recommendedName>
</protein>
<dbReference type="PANTHER" id="PTHR30595:SF6">
    <property type="entry name" value="SCHLAFEN ALBA-2 DOMAIN-CONTAINING PROTEIN"/>
    <property type="match status" value="1"/>
</dbReference>
<dbReference type="Gene3D" id="3.30.565.60">
    <property type="match status" value="1"/>
</dbReference>
<dbReference type="PANTHER" id="PTHR30595">
    <property type="entry name" value="GLPR-RELATED TRANSCRIPTIONAL REPRESSOR"/>
    <property type="match status" value="1"/>
</dbReference>
<evidence type="ECO:0000313" key="4">
    <source>
        <dbReference type="EMBL" id="QCT72469.1"/>
    </source>
</evidence>
<sequence>MISTVHSEEERRDIPEVTVDQLLNWKILKKTEGKLLATNAFVLLTSDYFRFAKIQCGLFKGTDRDEFIDKKDYTGPLYEQIEGAYQFVLRHINLSAEIDGLVRKKRYELPVGAIREMIINAQCHRNFMDNSCVQVAIYDDRLEVTSPGMLYGGLTLEEAMSGRSKIRNRAIAEVFSRMELIEEWGTGIRRILKRAEEYNLPKPEFLEIGDSFRVNLYRTADKKPIKKADKKPINLERQTLILDYVKNHGLISNKEARELLGVAESTTKRFLSQMVKDGLLVEQGERKARVYVLKG</sequence>
<proteinExistence type="predicted"/>
<dbReference type="KEGG" id="emt:CPZ25_014395"/>
<dbReference type="Pfam" id="PF08220">
    <property type="entry name" value="HTH_DeoR"/>
    <property type="match status" value="1"/>
</dbReference>
<evidence type="ECO:0000259" key="3">
    <source>
        <dbReference type="Pfam" id="PF08220"/>
    </source>
</evidence>
<reference evidence="4 5" key="1">
    <citation type="submission" date="2018-05" db="EMBL/GenBank/DDBJ databases">
        <title>Genome comparison of Eubacterium sp.</title>
        <authorList>
            <person name="Feng Y."/>
            <person name="Sanchez-Andrea I."/>
            <person name="Stams A.J.M."/>
            <person name="De Vos W.M."/>
        </authorList>
    </citation>
    <scope>NUCLEOTIDE SEQUENCE [LARGE SCALE GENOMIC DNA]</scope>
    <source>
        <strain evidence="4 5">YI</strain>
    </source>
</reference>
<dbReference type="InterPro" id="IPR001034">
    <property type="entry name" value="DeoR_HTH"/>
</dbReference>
<dbReference type="SUPFAM" id="SSF46785">
    <property type="entry name" value="Winged helix' DNA-binding domain"/>
    <property type="match status" value="1"/>
</dbReference>
<keyword evidence="1" id="KW-0805">Transcription regulation</keyword>
<feature type="domain" description="HTH deoR-type" evidence="3">
    <location>
        <begin position="237"/>
        <end position="280"/>
    </location>
</feature>
<keyword evidence="2" id="KW-0804">Transcription</keyword>
<accession>A0A4P9CA76</accession>
<dbReference type="AlphaFoldDB" id="A0A4P9CA76"/>
<dbReference type="InterPro" id="IPR036388">
    <property type="entry name" value="WH-like_DNA-bd_sf"/>
</dbReference>
<dbReference type="InterPro" id="IPR038475">
    <property type="entry name" value="RecG_C_sf"/>
</dbReference>
<name>A0A4P9CA76_EUBML</name>
<dbReference type="InterPro" id="IPR036390">
    <property type="entry name" value="WH_DNA-bd_sf"/>
</dbReference>
<dbReference type="RefSeq" id="WP_096919067.1">
    <property type="nucleotide sequence ID" value="NZ_CP029487.1"/>
</dbReference>
<organism evidence="4 5">
    <name type="scientific">Eubacterium maltosivorans</name>
    <dbReference type="NCBI Taxonomy" id="2041044"/>
    <lineage>
        <taxon>Bacteria</taxon>
        <taxon>Bacillati</taxon>
        <taxon>Bacillota</taxon>
        <taxon>Clostridia</taxon>
        <taxon>Eubacteriales</taxon>
        <taxon>Eubacteriaceae</taxon>
        <taxon>Eubacterium</taxon>
    </lineage>
</organism>
<dbReference type="Proteomes" id="UP000218387">
    <property type="component" value="Chromosome"/>
</dbReference>
<evidence type="ECO:0000256" key="1">
    <source>
        <dbReference type="ARBA" id="ARBA00023015"/>
    </source>
</evidence>
<keyword evidence="5" id="KW-1185">Reference proteome</keyword>
<dbReference type="Pfam" id="PF13749">
    <property type="entry name" value="HATPase_c_4"/>
    <property type="match status" value="1"/>
</dbReference>
<evidence type="ECO:0000313" key="5">
    <source>
        <dbReference type="Proteomes" id="UP000218387"/>
    </source>
</evidence>
<dbReference type="Gene3D" id="1.10.10.10">
    <property type="entry name" value="Winged helix-like DNA-binding domain superfamily/Winged helix DNA-binding domain"/>
    <property type="match status" value="1"/>
</dbReference>
<evidence type="ECO:0000256" key="2">
    <source>
        <dbReference type="ARBA" id="ARBA00023163"/>
    </source>
</evidence>
<dbReference type="GO" id="GO:0003700">
    <property type="term" value="F:DNA-binding transcription factor activity"/>
    <property type="evidence" value="ECO:0007669"/>
    <property type="project" value="InterPro"/>
</dbReference>
<gene>
    <name evidence="4" type="ORF">CPZ25_014395</name>
</gene>
<dbReference type="EMBL" id="CP029487">
    <property type="protein sequence ID" value="QCT72469.1"/>
    <property type="molecule type" value="Genomic_DNA"/>
</dbReference>